<reference evidence="3 4" key="1">
    <citation type="submission" date="2019-06" db="EMBL/GenBank/DDBJ databases">
        <authorList>
            <person name="Li M."/>
        </authorList>
    </citation>
    <scope>NUCLEOTIDE SEQUENCE [LARGE SCALE GENOMIC DNA]</scope>
    <source>
        <strain evidence="3 4">BGMRC6574</strain>
    </source>
</reference>
<protein>
    <recommendedName>
        <fullName evidence="5">Flagellar FliJ protein</fullName>
    </recommendedName>
</protein>
<evidence type="ECO:0000313" key="3">
    <source>
        <dbReference type="EMBL" id="TPW26910.1"/>
    </source>
</evidence>
<name>A0A506TZI0_9HYPH</name>
<dbReference type="RefSeq" id="WP_141167526.1">
    <property type="nucleotide sequence ID" value="NZ_VHLH01000025.1"/>
</dbReference>
<dbReference type="EMBL" id="VHLH01000025">
    <property type="protein sequence ID" value="TPW26910.1"/>
    <property type="molecule type" value="Genomic_DNA"/>
</dbReference>
<dbReference type="AlphaFoldDB" id="A0A506TZI0"/>
<evidence type="ECO:0000256" key="1">
    <source>
        <dbReference type="SAM" id="Coils"/>
    </source>
</evidence>
<gene>
    <name evidence="3" type="ORF">FJU11_13125</name>
</gene>
<sequence length="133" mass="15133">MERPPADKLKRLAAVQRQIETMAELELADANREIARVERQIEDTLEAIGSMRGPHPLFSKDYARRAMALGAQRTRLQGLARVKEKNALAERARGDRLDERHAEARAHETRAGEEEDLYDLLDQRVHRGDASLP</sequence>
<dbReference type="OrthoDB" id="8115900at2"/>
<dbReference type="Proteomes" id="UP000320314">
    <property type="component" value="Unassembled WGS sequence"/>
</dbReference>
<feature type="region of interest" description="Disordered" evidence="2">
    <location>
        <begin position="91"/>
        <end position="117"/>
    </location>
</feature>
<evidence type="ECO:0008006" key="5">
    <source>
        <dbReference type="Google" id="ProtNLM"/>
    </source>
</evidence>
<accession>A0A506TZI0</accession>
<feature type="coiled-coil region" evidence="1">
    <location>
        <begin position="20"/>
        <end position="47"/>
    </location>
</feature>
<evidence type="ECO:0000256" key="2">
    <source>
        <dbReference type="SAM" id="MobiDB-lite"/>
    </source>
</evidence>
<evidence type="ECO:0000313" key="4">
    <source>
        <dbReference type="Proteomes" id="UP000320314"/>
    </source>
</evidence>
<keyword evidence="1" id="KW-0175">Coiled coil</keyword>
<keyword evidence="4" id="KW-1185">Reference proteome</keyword>
<comment type="caution">
    <text evidence="3">The sequence shown here is derived from an EMBL/GenBank/DDBJ whole genome shotgun (WGS) entry which is preliminary data.</text>
</comment>
<feature type="compositionally biased region" description="Basic and acidic residues" evidence="2">
    <location>
        <begin position="91"/>
        <end position="112"/>
    </location>
</feature>
<organism evidence="3 4">
    <name type="scientific">Pararhizobium mangrovi</name>
    <dbReference type="NCBI Taxonomy" id="2590452"/>
    <lineage>
        <taxon>Bacteria</taxon>
        <taxon>Pseudomonadati</taxon>
        <taxon>Pseudomonadota</taxon>
        <taxon>Alphaproteobacteria</taxon>
        <taxon>Hyphomicrobiales</taxon>
        <taxon>Rhizobiaceae</taxon>
        <taxon>Rhizobium/Agrobacterium group</taxon>
        <taxon>Pararhizobium</taxon>
    </lineage>
</organism>
<proteinExistence type="predicted"/>